<dbReference type="EMBL" id="RYZH01000033">
    <property type="protein sequence ID" value="RUL86212.1"/>
    <property type="molecule type" value="Genomic_DNA"/>
</dbReference>
<dbReference type="Proteomes" id="UP000280296">
    <property type="component" value="Unassembled WGS sequence"/>
</dbReference>
<dbReference type="Pfam" id="PF03747">
    <property type="entry name" value="ADP_ribosyl_GH"/>
    <property type="match status" value="1"/>
</dbReference>
<keyword evidence="1" id="KW-0460">Magnesium</keyword>
<feature type="binding site" evidence="1">
    <location>
        <position position="307"/>
    </location>
    <ligand>
        <name>Mg(2+)</name>
        <dbReference type="ChEBI" id="CHEBI:18420"/>
        <label>1</label>
    </ligand>
</feature>
<organism evidence="3 4">
    <name type="scientific">Tautonia sociabilis</name>
    <dbReference type="NCBI Taxonomy" id="2080755"/>
    <lineage>
        <taxon>Bacteria</taxon>
        <taxon>Pseudomonadati</taxon>
        <taxon>Planctomycetota</taxon>
        <taxon>Planctomycetia</taxon>
        <taxon>Isosphaerales</taxon>
        <taxon>Isosphaeraceae</taxon>
        <taxon>Tautonia</taxon>
    </lineage>
</organism>
<sequence length="395" mass="42140">MPLSTNLDRVRGTLLGLAVGDALGAPLEGLSPQQIRAHYGTVVDYVDGVRAWKRKPYRWRLPGLYTDDTQQALALCDVILRCGTVDPDCLAALYLALATPRNGHAGAHRGVGRSFRQVLEELERGRPPLECGQDSAGIGAAMRIAPVAIAFFNDTDGLFEAVMAASLMTHRDIRSLAGAMAVVSAVRRLLGGEEKSPSLLFRVAGDVALAERRIAECLAHAVDSIPEYGRSLSRAIANVEPLLELSRADAHHALIDEANAHGARPSCKRPTMGFPPACIPTCLYVLLTTDTFEEALTEVVNLGGDADSAGAILGAMAGAHFGVDAIPERWLEGLHNRVGIERRAEALAVGPDAVLEIPDLVETERALSALEHSSRESFKAPPSPNAGSQFTPRTD</sequence>
<feature type="region of interest" description="Disordered" evidence="2">
    <location>
        <begin position="371"/>
        <end position="395"/>
    </location>
</feature>
<feature type="binding site" evidence="1">
    <location>
        <position position="305"/>
    </location>
    <ligand>
        <name>Mg(2+)</name>
        <dbReference type="ChEBI" id="CHEBI:18420"/>
        <label>2</label>
    </ligand>
</feature>
<dbReference type="GO" id="GO:0016787">
    <property type="term" value="F:hydrolase activity"/>
    <property type="evidence" value="ECO:0007669"/>
    <property type="project" value="UniProtKB-KW"/>
</dbReference>
<feature type="binding site" evidence="1">
    <location>
        <position position="67"/>
    </location>
    <ligand>
        <name>Mg(2+)</name>
        <dbReference type="ChEBI" id="CHEBI:18420"/>
        <label>1</label>
    </ligand>
</feature>
<feature type="binding site" evidence="1">
    <location>
        <position position="68"/>
    </location>
    <ligand>
        <name>Mg(2+)</name>
        <dbReference type="ChEBI" id="CHEBI:18420"/>
        <label>1</label>
    </ligand>
</feature>
<dbReference type="SUPFAM" id="SSF101478">
    <property type="entry name" value="ADP-ribosylglycohydrolase"/>
    <property type="match status" value="1"/>
</dbReference>
<keyword evidence="1" id="KW-0479">Metal-binding</keyword>
<proteinExistence type="predicted"/>
<reference evidence="3 4" key="1">
    <citation type="submission" date="2018-12" db="EMBL/GenBank/DDBJ databases">
        <authorList>
            <person name="Toschakov S.V."/>
        </authorList>
    </citation>
    <scope>NUCLEOTIDE SEQUENCE [LARGE SCALE GENOMIC DNA]</scope>
    <source>
        <strain evidence="3 4">GM2012</strain>
    </source>
</reference>
<comment type="caution">
    <text evidence="3">The sequence shown here is derived from an EMBL/GenBank/DDBJ whole genome shotgun (WGS) entry which is preliminary data.</text>
</comment>
<evidence type="ECO:0000256" key="2">
    <source>
        <dbReference type="SAM" id="MobiDB-lite"/>
    </source>
</evidence>
<dbReference type="InterPro" id="IPR036705">
    <property type="entry name" value="Ribosyl_crysJ1_sf"/>
</dbReference>
<comment type="cofactor">
    <cofactor evidence="1">
        <name>Mg(2+)</name>
        <dbReference type="ChEBI" id="CHEBI:18420"/>
    </cofactor>
    <text evidence="1">Binds 2 magnesium ions per subunit.</text>
</comment>
<dbReference type="InterPro" id="IPR005502">
    <property type="entry name" value="Ribosyl_crysJ1"/>
</dbReference>
<feature type="binding site" evidence="1">
    <location>
        <position position="308"/>
    </location>
    <ligand>
        <name>Mg(2+)</name>
        <dbReference type="ChEBI" id="CHEBI:18420"/>
        <label>1</label>
    </ligand>
</feature>
<dbReference type="InterPro" id="IPR050792">
    <property type="entry name" value="ADP-ribosylglycohydrolase"/>
</dbReference>
<protein>
    <submittedName>
        <fullName evidence="3">ADP-ribosylglycohydrolase</fullName>
    </submittedName>
</protein>
<feature type="binding site" evidence="1">
    <location>
        <position position="66"/>
    </location>
    <ligand>
        <name>Mg(2+)</name>
        <dbReference type="ChEBI" id="CHEBI:18420"/>
        <label>1</label>
    </ligand>
</feature>
<name>A0A432MHF9_9BACT</name>
<gene>
    <name evidence="3" type="ORF">TsocGM_16770</name>
</gene>
<reference evidence="3 4" key="2">
    <citation type="submission" date="2019-01" db="EMBL/GenBank/DDBJ databases">
        <title>Tautonia sociabilis, a novel thermotolerant planctomycete of Isosphaeraceae family, isolated from a 4000 m deep subterranean habitat.</title>
        <authorList>
            <person name="Kovaleva O.L."/>
            <person name="Elcheninov A.G."/>
            <person name="Van Heerden E."/>
            <person name="Toshchakov S.V."/>
            <person name="Novikov A."/>
            <person name="Bonch-Osmolovskaya E.A."/>
            <person name="Kublanov I.V."/>
        </authorList>
    </citation>
    <scope>NUCLEOTIDE SEQUENCE [LARGE SCALE GENOMIC DNA]</scope>
    <source>
        <strain evidence="3 4">GM2012</strain>
    </source>
</reference>
<dbReference type="GO" id="GO:0046872">
    <property type="term" value="F:metal ion binding"/>
    <property type="evidence" value="ECO:0007669"/>
    <property type="project" value="UniProtKB-KW"/>
</dbReference>
<dbReference type="OrthoDB" id="9798107at2"/>
<evidence type="ECO:0000313" key="4">
    <source>
        <dbReference type="Proteomes" id="UP000280296"/>
    </source>
</evidence>
<dbReference type="PANTHER" id="PTHR16222:SF12">
    <property type="entry name" value="ADP-RIBOSYLGLYCOHYDROLASE-RELATED"/>
    <property type="match status" value="1"/>
</dbReference>
<evidence type="ECO:0000256" key="1">
    <source>
        <dbReference type="PIRSR" id="PIRSR605502-1"/>
    </source>
</evidence>
<feature type="compositionally biased region" description="Polar residues" evidence="2">
    <location>
        <begin position="385"/>
        <end position="395"/>
    </location>
</feature>
<dbReference type="RefSeq" id="WP_126726611.1">
    <property type="nucleotide sequence ID" value="NZ_RYZH01000033.1"/>
</dbReference>
<accession>A0A432MHF9</accession>
<dbReference type="AlphaFoldDB" id="A0A432MHF9"/>
<keyword evidence="3" id="KW-0378">Hydrolase</keyword>
<evidence type="ECO:0000313" key="3">
    <source>
        <dbReference type="EMBL" id="RUL86212.1"/>
    </source>
</evidence>
<dbReference type="Gene3D" id="1.10.4080.10">
    <property type="entry name" value="ADP-ribosylation/Crystallin J1"/>
    <property type="match status" value="1"/>
</dbReference>
<keyword evidence="4" id="KW-1185">Reference proteome</keyword>
<dbReference type="PANTHER" id="PTHR16222">
    <property type="entry name" value="ADP-RIBOSYLGLYCOHYDROLASE"/>
    <property type="match status" value="1"/>
</dbReference>